<evidence type="ECO:0000256" key="1">
    <source>
        <dbReference type="SAM" id="SignalP"/>
    </source>
</evidence>
<evidence type="ECO:0000313" key="3">
    <source>
        <dbReference type="Proteomes" id="UP000494206"/>
    </source>
</evidence>
<evidence type="ECO:0000313" key="2">
    <source>
        <dbReference type="EMBL" id="CAB3410579.1"/>
    </source>
</evidence>
<feature type="signal peptide" evidence="1">
    <location>
        <begin position="1"/>
        <end position="33"/>
    </location>
</feature>
<dbReference type="Proteomes" id="UP000494206">
    <property type="component" value="Unassembled WGS sequence"/>
</dbReference>
<feature type="chain" id="PRO_5035884118" description="Galectin" evidence="1">
    <location>
        <begin position="34"/>
        <end position="158"/>
    </location>
</feature>
<proteinExistence type="predicted"/>
<keyword evidence="3" id="KW-1185">Reference proteome</keyword>
<reference evidence="2 3" key="1">
    <citation type="submission" date="2020-04" db="EMBL/GenBank/DDBJ databases">
        <authorList>
            <person name="Laetsch R D."/>
            <person name="Stevens L."/>
            <person name="Kumar S."/>
            <person name="Blaxter L. M."/>
        </authorList>
    </citation>
    <scope>NUCLEOTIDE SEQUENCE [LARGE SCALE GENOMIC DNA]</scope>
</reference>
<organism evidence="2 3">
    <name type="scientific">Caenorhabditis bovis</name>
    <dbReference type="NCBI Taxonomy" id="2654633"/>
    <lineage>
        <taxon>Eukaryota</taxon>
        <taxon>Metazoa</taxon>
        <taxon>Ecdysozoa</taxon>
        <taxon>Nematoda</taxon>
        <taxon>Chromadorea</taxon>
        <taxon>Rhabditida</taxon>
        <taxon>Rhabditina</taxon>
        <taxon>Rhabditomorpha</taxon>
        <taxon>Rhabditoidea</taxon>
        <taxon>Rhabditidae</taxon>
        <taxon>Peloderinae</taxon>
        <taxon>Caenorhabditis</taxon>
    </lineage>
</organism>
<dbReference type="EMBL" id="CADEPM010000011">
    <property type="protein sequence ID" value="CAB3410579.1"/>
    <property type="molecule type" value="Genomic_DNA"/>
</dbReference>
<dbReference type="AlphaFoldDB" id="A0A8S1FEQ3"/>
<accession>A0A8S1FEQ3</accession>
<evidence type="ECO:0008006" key="4">
    <source>
        <dbReference type="Google" id="ProtNLM"/>
    </source>
</evidence>
<protein>
    <recommendedName>
        <fullName evidence="4">Galectin</fullName>
    </recommendedName>
</protein>
<comment type="caution">
    <text evidence="2">The sequence shown here is derived from an EMBL/GenBank/DDBJ whole genome shotgun (WGS) entry which is preliminary data.</text>
</comment>
<sequence>MVLRAIKGRNICQNVHLATMLAFLLLLPLTVVGRDPDGAKRSGEVLIVQLEQSINGAEKTLDFSPVVDKFHEDFRIQACSVLIDFRYSMSFLAQMILDNREAGNLIDIRIKEGDFRGNELSLIVHVKGFVFDDDMIFDFVPVNGAYKLIYVTILTCEP</sequence>
<gene>
    <name evidence="2" type="ORF">CBOVIS_LOCUS12088</name>
</gene>
<keyword evidence="1" id="KW-0732">Signal</keyword>
<name>A0A8S1FEQ3_9PELO</name>